<name>A0A264W1E2_9BACL</name>
<keyword evidence="3" id="KW-1185">Reference proteome</keyword>
<organism evidence="2 3">
    <name type="scientific">Tetzosporium hominis</name>
    <dbReference type="NCBI Taxonomy" id="2020506"/>
    <lineage>
        <taxon>Bacteria</taxon>
        <taxon>Bacillati</taxon>
        <taxon>Bacillota</taxon>
        <taxon>Bacilli</taxon>
        <taxon>Bacillales</taxon>
        <taxon>Caryophanaceae</taxon>
        <taxon>Tetzosporium</taxon>
    </lineage>
</organism>
<dbReference type="RefSeq" id="WP_094943885.1">
    <property type="nucleotide sequence ID" value="NZ_NOKQ01000252.1"/>
</dbReference>
<dbReference type="Proteomes" id="UP000217065">
    <property type="component" value="Unassembled WGS sequence"/>
</dbReference>
<feature type="transmembrane region" description="Helical" evidence="1">
    <location>
        <begin position="68"/>
        <end position="87"/>
    </location>
</feature>
<keyword evidence="1" id="KW-0812">Transmembrane</keyword>
<accession>A0A264W1E2</accession>
<feature type="transmembrane region" description="Helical" evidence="1">
    <location>
        <begin position="35"/>
        <end position="56"/>
    </location>
</feature>
<reference evidence="2 3" key="1">
    <citation type="submission" date="2017-07" db="EMBL/GenBank/DDBJ databases">
        <title>Tetzosporium hominis gen.nov. sp.nov.</title>
        <authorList>
            <person name="Tetz G."/>
            <person name="Tetz V."/>
        </authorList>
    </citation>
    <scope>NUCLEOTIDE SEQUENCE [LARGE SCALE GENOMIC DNA]</scope>
    <source>
        <strain evidence="2 3">VT-49</strain>
    </source>
</reference>
<evidence type="ECO:0000256" key="1">
    <source>
        <dbReference type="SAM" id="Phobius"/>
    </source>
</evidence>
<comment type="caution">
    <text evidence="2">The sequence shown here is derived from an EMBL/GenBank/DDBJ whole genome shotgun (WGS) entry which is preliminary data.</text>
</comment>
<dbReference type="EMBL" id="NOKQ01000252">
    <property type="protein sequence ID" value="OZS77399.1"/>
    <property type="molecule type" value="Genomic_DNA"/>
</dbReference>
<evidence type="ECO:0000313" key="2">
    <source>
        <dbReference type="EMBL" id="OZS77399.1"/>
    </source>
</evidence>
<evidence type="ECO:0000313" key="3">
    <source>
        <dbReference type="Proteomes" id="UP000217065"/>
    </source>
</evidence>
<sequence length="88" mass="9923">MKQIILAIVSGVLAGSGFAGLYTNYENFRSYENDGLIYRGIIILHWIALLLAVLIAKPYLSMERTEQVIPFIVIFLTALVTMGIWIFN</sequence>
<gene>
    <name evidence="2" type="ORF">CF394_11770</name>
</gene>
<keyword evidence="1" id="KW-0472">Membrane</keyword>
<protein>
    <submittedName>
        <fullName evidence="2">Uncharacterized protein</fullName>
    </submittedName>
</protein>
<dbReference type="AlphaFoldDB" id="A0A264W1E2"/>
<keyword evidence="1" id="KW-1133">Transmembrane helix</keyword>
<proteinExistence type="predicted"/>